<evidence type="ECO:0000259" key="3">
    <source>
        <dbReference type="Pfam" id="PF07992"/>
    </source>
</evidence>
<dbReference type="STRING" id="310780.SAMN05216267_104921"/>
<feature type="domain" description="FAD/NAD(P)-binding" evidence="3">
    <location>
        <begin position="5"/>
        <end position="335"/>
    </location>
</feature>
<name>A0A1H8T964_9ACTN</name>
<dbReference type="Gene3D" id="3.50.50.60">
    <property type="entry name" value="FAD/NAD(P)-binding domain"/>
    <property type="match status" value="2"/>
</dbReference>
<organism evidence="4 5">
    <name type="scientific">Actinacidiphila rubida</name>
    <dbReference type="NCBI Taxonomy" id="310780"/>
    <lineage>
        <taxon>Bacteria</taxon>
        <taxon>Bacillati</taxon>
        <taxon>Actinomycetota</taxon>
        <taxon>Actinomycetes</taxon>
        <taxon>Kitasatosporales</taxon>
        <taxon>Streptomycetaceae</taxon>
        <taxon>Actinacidiphila</taxon>
    </lineage>
</organism>
<sequence length="493" mass="51222">MAPTHDVAVVGAGPAGLAAAVEAAEAGLDVALVDAAGQPGGQYWRHYDERHARPDDRRGHHGWRRFAGLRDRLHALRDAGRVRYLPGHQVWLAAREDDGTFTLRLTAAVASTPALVSVLAARTLILCAGGYDRQLPLPGWDLPGVMAAGGVQALLKGHRTLAGRRAVVAGTGPFLLPVATGLARAGARVVALAEANATSGWARDPLGAVSAPGKGVEAVQYAALLARHRIPYRTRTAVRAVLGDGRVEAVRLGRVDRDGRPTGPEREVAADLVALGWGFTPSLELPLMLGAETRQDTDGSLVVAVDDFQRTSAGGVYAAGEATGVGGAALAVSEGRLSAFAVAGAQGRPVAAAAVRREQSRIRRQRRFATAMHRACPVPAAWPGWLDDATLVCRCEEVTYADLRDAHTALGATDARTLKMLARPGMGWCQGRVCGFATAGIAACLGGRPATAGDLRPLAGRTPAFPLPLGELSAPAEEPGTDRTPTTDAGHGG</sequence>
<dbReference type="EMBL" id="FODD01000049">
    <property type="protein sequence ID" value="SEO87094.1"/>
    <property type="molecule type" value="Genomic_DNA"/>
</dbReference>
<evidence type="ECO:0000313" key="4">
    <source>
        <dbReference type="EMBL" id="SEO87094.1"/>
    </source>
</evidence>
<dbReference type="InterPro" id="IPR017224">
    <property type="entry name" value="Opine_Oxase_asu/HCN_bsu"/>
</dbReference>
<gene>
    <name evidence="4" type="ORF">SAMN05216267_104921</name>
</gene>
<dbReference type="PRINTS" id="PR00411">
    <property type="entry name" value="PNDRDTASEI"/>
</dbReference>
<dbReference type="InterPro" id="IPR051691">
    <property type="entry name" value="Metab_Enz_Cyan_OpOx_G3PDH"/>
</dbReference>
<dbReference type="Pfam" id="PF07992">
    <property type="entry name" value="Pyr_redox_2"/>
    <property type="match status" value="1"/>
</dbReference>
<keyword evidence="1" id="KW-0560">Oxidoreductase</keyword>
<proteinExistence type="predicted"/>
<dbReference type="Proteomes" id="UP000181951">
    <property type="component" value="Unassembled WGS sequence"/>
</dbReference>
<dbReference type="InterPro" id="IPR023753">
    <property type="entry name" value="FAD/NAD-binding_dom"/>
</dbReference>
<accession>A0A1H8T964</accession>
<dbReference type="SUPFAM" id="SSF51905">
    <property type="entry name" value="FAD/NAD(P)-binding domain"/>
    <property type="match status" value="1"/>
</dbReference>
<dbReference type="PRINTS" id="PR00368">
    <property type="entry name" value="FADPNR"/>
</dbReference>
<dbReference type="OrthoDB" id="9801699at2"/>
<dbReference type="PANTHER" id="PTHR42949">
    <property type="entry name" value="ANAEROBIC GLYCEROL-3-PHOSPHATE DEHYDROGENASE SUBUNIT B"/>
    <property type="match status" value="1"/>
</dbReference>
<dbReference type="PIRSF" id="PIRSF037495">
    <property type="entry name" value="Opine_OX_OoxA/HcnB"/>
    <property type="match status" value="1"/>
</dbReference>
<dbReference type="InterPro" id="IPR036188">
    <property type="entry name" value="FAD/NAD-bd_sf"/>
</dbReference>
<dbReference type="AlphaFoldDB" id="A0A1H8T964"/>
<evidence type="ECO:0000313" key="5">
    <source>
        <dbReference type="Proteomes" id="UP000181951"/>
    </source>
</evidence>
<evidence type="ECO:0000256" key="1">
    <source>
        <dbReference type="ARBA" id="ARBA00023002"/>
    </source>
</evidence>
<evidence type="ECO:0000256" key="2">
    <source>
        <dbReference type="SAM" id="MobiDB-lite"/>
    </source>
</evidence>
<dbReference type="InterPro" id="IPR041854">
    <property type="entry name" value="BFD-like_2Fe2S-bd_dom_sf"/>
</dbReference>
<dbReference type="RefSeq" id="WP_075018129.1">
    <property type="nucleotide sequence ID" value="NZ_FODD01000049.1"/>
</dbReference>
<feature type="region of interest" description="Disordered" evidence="2">
    <location>
        <begin position="466"/>
        <end position="493"/>
    </location>
</feature>
<dbReference type="PANTHER" id="PTHR42949:SF3">
    <property type="entry name" value="ANAEROBIC GLYCEROL-3-PHOSPHATE DEHYDROGENASE SUBUNIT B"/>
    <property type="match status" value="1"/>
</dbReference>
<protein>
    <submittedName>
        <fullName evidence="4">Thioredoxin reductase</fullName>
    </submittedName>
</protein>
<dbReference type="GO" id="GO:0016491">
    <property type="term" value="F:oxidoreductase activity"/>
    <property type="evidence" value="ECO:0007669"/>
    <property type="project" value="UniProtKB-KW"/>
</dbReference>
<keyword evidence="5" id="KW-1185">Reference proteome</keyword>
<dbReference type="Gene3D" id="1.10.10.1100">
    <property type="entry name" value="BFD-like [2Fe-2S]-binding domain"/>
    <property type="match status" value="1"/>
</dbReference>
<dbReference type="CDD" id="cd19946">
    <property type="entry name" value="GlpA-like_Fer2_BFD-like"/>
    <property type="match status" value="1"/>
</dbReference>
<reference evidence="4 5" key="1">
    <citation type="submission" date="2016-10" db="EMBL/GenBank/DDBJ databases">
        <authorList>
            <person name="de Groot N.N."/>
        </authorList>
    </citation>
    <scope>NUCLEOTIDE SEQUENCE [LARGE SCALE GENOMIC DNA]</scope>
    <source>
        <strain evidence="4 5">CGMCC 4.2026</strain>
    </source>
</reference>